<feature type="transmembrane region" description="Helical" evidence="2">
    <location>
        <begin position="531"/>
        <end position="551"/>
    </location>
</feature>
<feature type="compositionally biased region" description="Polar residues" evidence="1">
    <location>
        <begin position="177"/>
        <end position="188"/>
    </location>
</feature>
<feature type="transmembrane region" description="Helical" evidence="2">
    <location>
        <begin position="359"/>
        <end position="385"/>
    </location>
</feature>
<name>A0A1W0A1I4_9STRA</name>
<feature type="transmembrane region" description="Helical" evidence="2">
    <location>
        <begin position="416"/>
        <end position="434"/>
    </location>
</feature>
<dbReference type="InterPro" id="IPR040241">
    <property type="entry name" value="TRP_Flc/Pkd2-like"/>
</dbReference>
<dbReference type="OrthoDB" id="72921at2759"/>
<accession>A0A1W0A1I4</accession>
<sequence>SATPTTIGPAPTPVSPNPTSIIPEPSKTPSSSTIDPSPTSNAPLPTQTSSTSSSIPTGVPSTAPIPVVTTEFPNTIAPVPTSQIPPPTTVPAIPPTEPPQTNTPPPQPPTNTPPPPPPATQTPVPTMIPIIFTNPPQVTVDPKVQFLIQASPTPPAATTTNIDSILLLSTPAPSVTTGNPLEVNQETAPPNDHSENINRGQISPDTIADLKAKATIGTETTAEATVRYIISSLIGITAASLAFFQFLAINPSFIPPDATMERAFAPNTWELPTFVAFIQSVSLLSIVHSTNTPQLFYMNFLDSLSWLNFLIRAKAPDTTASVTSVQLIGNQRRLTTDSWYDGSGYVNFSLRSNVLETDWFFRLWIAILIVVAVLLVVVIITGVAAKWLTKRGNPFHSDSNDSQRRSVTLRSISKRLLGMCVMVVFFSYLPLSLISMCEILRDSTSTGFPHTNAILSMLTFLILALFLVAAAISIHSKSEAGLSRWQTRVVWGVVYCSYYYTHRLFFLITAVVQVLSGVFVASITIDNIGPLVALIILHIVYVLTIVVMGPYQCQIQLWFTLITELMLIVIYGVACALMKHGINIGSQTTLSYVIIILVCVVVLFMFLRQLLVLWNYASGWAKQEDNDYSGVPTAYENEYESSGANYSISLHGTDTLPRTRSRNDDTIDNIDAYYNMPSTIRLMPTSERRPNDVDL</sequence>
<organism evidence="3 4">
    <name type="scientific">Thraustotheca clavata</name>
    <dbReference type="NCBI Taxonomy" id="74557"/>
    <lineage>
        <taxon>Eukaryota</taxon>
        <taxon>Sar</taxon>
        <taxon>Stramenopiles</taxon>
        <taxon>Oomycota</taxon>
        <taxon>Saprolegniomycetes</taxon>
        <taxon>Saprolegniales</taxon>
        <taxon>Achlyaceae</taxon>
        <taxon>Thraustotheca</taxon>
    </lineage>
</organism>
<feature type="transmembrane region" description="Helical" evidence="2">
    <location>
        <begin position="558"/>
        <end position="578"/>
    </location>
</feature>
<dbReference type="Proteomes" id="UP000243217">
    <property type="component" value="Unassembled WGS sequence"/>
</dbReference>
<evidence type="ECO:0000256" key="2">
    <source>
        <dbReference type="SAM" id="Phobius"/>
    </source>
</evidence>
<feature type="region of interest" description="Disordered" evidence="1">
    <location>
        <begin position="177"/>
        <end position="204"/>
    </location>
</feature>
<evidence type="ECO:0000256" key="1">
    <source>
        <dbReference type="SAM" id="MobiDB-lite"/>
    </source>
</evidence>
<feature type="transmembrane region" description="Helical" evidence="2">
    <location>
        <begin position="590"/>
        <end position="607"/>
    </location>
</feature>
<dbReference type="GO" id="GO:0055085">
    <property type="term" value="P:transmembrane transport"/>
    <property type="evidence" value="ECO:0007669"/>
    <property type="project" value="TreeGrafter"/>
</dbReference>
<dbReference type="GO" id="GO:0016020">
    <property type="term" value="C:membrane"/>
    <property type="evidence" value="ECO:0007669"/>
    <property type="project" value="TreeGrafter"/>
</dbReference>
<feature type="non-terminal residue" evidence="3">
    <location>
        <position position="1"/>
    </location>
</feature>
<feature type="transmembrane region" description="Helical" evidence="2">
    <location>
        <begin position="269"/>
        <end position="288"/>
    </location>
</feature>
<gene>
    <name evidence="3" type="ORF">THRCLA_03612</name>
</gene>
<feature type="transmembrane region" description="Helical" evidence="2">
    <location>
        <begin position="228"/>
        <end position="249"/>
    </location>
</feature>
<reference evidence="3 4" key="1">
    <citation type="journal article" date="2014" name="Genome Biol. Evol.">
        <title>The secreted proteins of Achlya hypogyna and Thraustotheca clavata identify the ancestral oomycete secretome and reveal gene acquisitions by horizontal gene transfer.</title>
        <authorList>
            <person name="Misner I."/>
            <person name="Blouin N."/>
            <person name="Leonard G."/>
            <person name="Richards T.A."/>
            <person name="Lane C.E."/>
        </authorList>
    </citation>
    <scope>NUCLEOTIDE SEQUENCE [LARGE SCALE GENOMIC DNA]</scope>
    <source>
        <strain evidence="3 4">ATCC 34112</strain>
    </source>
</reference>
<keyword evidence="4" id="KW-1185">Reference proteome</keyword>
<dbReference type="PANTHER" id="PTHR31145:SF6">
    <property type="entry name" value="INTEGRAL MEMBRANE PROTEIN (AFU_ORTHOLOGUE AFUA_7G01610)"/>
    <property type="match status" value="1"/>
</dbReference>
<evidence type="ECO:0000313" key="4">
    <source>
        <dbReference type="Proteomes" id="UP000243217"/>
    </source>
</evidence>
<keyword evidence="2" id="KW-1133">Transmembrane helix</keyword>
<keyword evidence="2" id="KW-0472">Membrane</keyword>
<feature type="compositionally biased region" description="Pro residues" evidence="1">
    <location>
        <begin position="83"/>
        <end position="120"/>
    </location>
</feature>
<feature type="region of interest" description="Disordered" evidence="1">
    <location>
        <begin position="1"/>
        <end position="125"/>
    </location>
</feature>
<proteinExistence type="predicted"/>
<feature type="transmembrane region" description="Helical" evidence="2">
    <location>
        <begin position="454"/>
        <end position="474"/>
    </location>
</feature>
<dbReference type="PANTHER" id="PTHR31145">
    <property type="entry name" value="INTEGRAL MEMBRANE PROTEIN (AFU_ORTHOLOGUE AFUA_7G01610)"/>
    <property type="match status" value="1"/>
</dbReference>
<dbReference type="AlphaFoldDB" id="A0A1W0A1I4"/>
<evidence type="ECO:0000313" key="3">
    <source>
        <dbReference type="EMBL" id="OQS04117.1"/>
    </source>
</evidence>
<feature type="compositionally biased region" description="Low complexity" evidence="1">
    <location>
        <begin position="25"/>
        <end position="62"/>
    </location>
</feature>
<feature type="transmembrane region" description="Helical" evidence="2">
    <location>
        <begin position="504"/>
        <end position="525"/>
    </location>
</feature>
<comment type="caution">
    <text evidence="3">The sequence shown here is derived from an EMBL/GenBank/DDBJ whole genome shotgun (WGS) entry which is preliminary data.</text>
</comment>
<keyword evidence="2" id="KW-0812">Transmembrane</keyword>
<protein>
    <submittedName>
        <fullName evidence="3">Mucin</fullName>
    </submittedName>
</protein>
<dbReference type="EMBL" id="JNBS01000678">
    <property type="protein sequence ID" value="OQS04117.1"/>
    <property type="molecule type" value="Genomic_DNA"/>
</dbReference>